<accession>G0TUA5</accession>
<sequence length="113" mass="12926">MVMVVDWWLGLYLRLLGEASVRANHLVYWRRSQAGVPEWCLCIPAALYSPTGPAFCVLFWFCCRSPLLSPELTSVAGKETGFILTTHLSQTHRFHSVARTCFQILRRGLWGNR</sequence>
<organism evidence="1">
    <name type="scientific">Trypanosoma vivax (strain Y486)</name>
    <dbReference type="NCBI Taxonomy" id="1055687"/>
    <lineage>
        <taxon>Eukaryota</taxon>
        <taxon>Discoba</taxon>
        <taxon>Euglenozoa</taxon>
        <taxon>Kinetoplastea</taxon>
        <taxon>Metakinetoplastina</taxon>
        <taxon>Trypanosomatida</taxon>
        <taxon>Trypanosomatidae</taxon>
        <taxon>Trypanosoma</taxon>
        <taxon>Duttonella</taxon>
    </lineage>
</organism>
<dbReference type="AlphaFoldDB" id="G0TUA5"/>
<dbReference type="EMBL" id="HE573020">
    <property type="protein sequence ID" value="CCC47539.1"/>
    <property type="molecule type" value="Genomic_DNA"/>
</dbReference>
<gene>
    <name evidence="1" type="ORF">TVY486_0402050</name>
</gene>
<evidence type="ECO:0000313" key="1">
    <source>
        <dbReference type="EMBL" id="CCC47539.1"/>
    </source>
</evidence>
<protein>
    <submittedName>
        <fullName evidence="1">Uncharacterized protein</fullName>
    </submittedName>
</protein>
<proteinExistence type="predicted"/>
<name>G0TUA5_TRYVY</name>
<dbReference type="VEuPathDB" id="TriTrypDB:TvY486_0402050"/>
<reference evidence="1" key="1">
    <citation type="journal article" date="2012" name="Proc. Natl. Acad. Sci. U.S.A.">
        <title>Antigenic diversity is generated by distinct evolutionary mechanisms in African trypanosome species.</title>
        <authorList>
            <person name="Jackson A.P."/>
            <person name="Berry A."/>
            <person name="Aslett M."/>
            <person name="Allison H.C."/>
            <person name="Burton P."/>
            <person name="Vavrova-Anderson J."/>
            <person name="Brown R."/>
            <person name="Browne H."/>
            <person name="Corton N."/>
            <person name="Hauser H."/>
            <person name="Gamble J."/>
            <person name="Gilderthorp R."/>
            <person name="Marcello L."/>
            <person name="McQuillan J."/>
            <person name="Otto T.D."/>
            <person name="Quail M.A."/>
            <person name="Sanders M.J."/>
            <person name="van Tonder A."/>
            <person name="Ginger M.L."/>
            <person name="Field M.C."/>
            <person name="Barry J.D."/>
            <person name="Hertz-Fowler C."/>
            <person name="Berriman M."/>
        </authorList>
    </citation>
    <scope>NUCLEOTIDE SEQUENCE</scope>
    <source>
        <strain evidence="1">Y486</strain>
    </source>
</reference>